<keyword evidence="4" id="KW-1185">Reference proteome</keyword>
<reference evidence="3" key="1">
    <citation type="submission" date="2023-06" db="EMBL/GenBank/DDBJ databases">
        <title>Draft genome of Marssonina rosae.</title>
        <authorList>
            <person name="Cheng Q."/>
        </authorList>
    </citation>
    <scope>NUCLEOTIDE SEQUENCE</scope>
    <source>
        <strain evidence="3">R4</strain>
    </source>
</reference>
<evidence type="ECO:0000313" key="3">
    <source>
        <dbReference type="EMBL" id="KAK2628767.1"/>
    </source>
</evidence>
<protein>
    <submittedName>
        <fullName evidence="3">Uncharacterized protein</fullName>
    </submittedName>
</protein>
<evidence type="ECO:0000313" key="4">
    <source>
        <dbReference type="Proteomes" id="UP001285354"/>
    </source>
</evidence>
<feature type="signal peptide" evidence="2">
    <location>
        <begin position="1"/>
        <end position="17"/>
    </location>
</feature>
<comment type="caution">
    <text evidence="3">The sequence shown here is derived from an EMBL/GenBank/DDBJ whole genome shotgun (WGS) entry which is preliminary data.</text>
</comment>
<feature type="chain" id="PRO_5042107448" evidence="2">
    <location>
        <begin position="18"/>
        <end position="439"/>
    </location>
</feature>
<sequence>MHFKSLAVAAAAGTVAAQNSSSFCDKYTTALFKDNTAANQLKLLTAVVNTAVVGNYTESKTGTAVPGILAPAVVDGKAVNLLPYFNGCLASTNAGGTPKAVNFLDDGGAAPLMMNKPSNSNASRQYVLLTHLYEYFGSLLGCSQQGDPESTFAKYSGHPSMYEVHKYMNLNHAEVTYFIEQVAAAALSFGVDSADLGPVGLALNQLFNYKCLPATEPVPGQGKETQSICSAQSCPILPSSTCDAYSNITDPLSICPADAPSSNKTTITFVTGKNCPTTCAPATCQCIHGPVVVDGGEDGNSEEDQSGSGANEGESHEGDGNSDNDEESDNSSSGSSSKGGSGSGASNDTGISGIIPGSGSGSNSGSAAGAGPNSGSGSGMSGIDIDSSSDSESGSGSDSSSDTGSGSNGPEVVSTAKASTFGTSLAVILAGSLAAFLFL</sequence>
<accession>A0AAD9T4B1</accession>
<evidence type="ECO:0000256" key="2">
    <source>
        <dbReference type="SAM" id="SignalP"/>
    </source>
</evidence>
<feature type="compositionally biased region" description="Low complexity" evidence="1">
    <location>
        <begin position="344"/>
        <end position="355"/>
    </location>
</feature>
<feature type="compositionally biased region" description="Acidic residues" evidence="1">
    <location>
        <begin position="320"/>
        <end position="329"/>
    </location>
</feature>
<proteinExistence type="predicted"/>
<feature type="compositionally biased region" description="Low complexity" evidence="1">
    <location>
        <begin position="381"/>
        <end position="410"/>
    </location>
</feature>
<keyword evidence="2" id="KW-0732">Signal</keyword>
<gene>
    <name evidence="3" type="ORF">QTJ16_001870</name>
</gene>
<dbReference type="Proteomes" id="UP001285354">
    <property type="component" value="Unassembled WGS sequence"/>
</dbReference>
<dbReference type="AlphaFoldDB" id="A0AAD9T4B1"/>
<organism evidence="3 4">
    <name type="scientific">Diplocarpon rosae</name>
    <dbReference type="NCBI Taxonomy" id="946125"/>
    <lineage>
        <taxon>Eukaryota</taxon>
        <taxon>Fungi</taxon>
        <taxon>Dikarya</taxon>
        <taxon>Ascomycota</taxon>
        <taxon>Pezizomycotina</taxon>
        <taxon>Leotiomycetes</taxon>
        <taxon>Helotiales</taxon>
        <taxon>Drepanopezizaceae</taxon>
        <taxon>Diplocarpon</taxon>
    </lineage>
</organism>
<feature type="region of interest" description="Disordered" evidence="1">
    <location>
        <begin position="295"/>
        <end position="414"/>
    </location>
</feature>
<feature type="compositionally biased region" description="Acidic residues" evidence="1">
    <location>
        <begin position="295"/>
        <end position="305"/>
    </location>
</feature>
<evidence type="ECO:0000256" key="1">
    <source>
        <dbReference type="SAM" id="MobiDB-lite"/>
    </source>
</evidence>
<name>A0AAD9T4B1_9HELO</name>
<dbReference type="EMBL" id="JAUBYV010000002">
    <property type="protein sequence ID" value="KAK2628767.1"/>
    <property type="molecule type" value="Genomic_DNA"/>
</dbReference>
<dbReference type="PANTHER" id="PTHR37612">
    <property type="entry name" value="FIBROIN HEAVY CHAIN FIB-H LIKE PROTEIN"/>
    <property type="match status" value="1"/>
</dbReference>
<dbReference type="InterPro" id="IPR052258">
    <property type="entry name" value="Diverse_Func_Domain-Protein"/>
</dbReference>
<dbReference type="PANTHER" id="PTHR37612:SF20">
    <property type="entry name" value="PER-HEXAMER REPEAT PROTEIN 5-RELATED"/>
    <property type="match status" value="1"/>
</dbReference>